<comment type="similarity">
    <text evidence="2 7">Belongs to the profilin family.</text>
</comment>
<evidence type="ECO:0000256" key="3">
    <source>
        <dbReference type="ARBA" id="ARBA00022490"/>
    </source>
</evidence>
<evidence type="ECO:0000256" key="2">
    <source>
        <dbReference type="ARBA" id="ARBA00010058"/>
    </source>
</evidence>
<sequence length="128" mass="14123">MSWQAYVDTNLVGDESIARAAILGQQGGVWAISEEYELSLPEQNAIIGAFDKLEDVQANGLTLNGRKFFTTTTDEERRSIYLRKGTSGCVIFKTEQAILVAEYEAPAQAPDAVKVVEGLADYLIEQKY</sequence>
<dbReference type="GO" id="GO:0003785">
    <property type="term" value="F:actin monomer binding"/>
    <property type="evidence" value="ECO:0007669"/>
    <property type="project" value="TreeGrafter"/>
</dbReference>
<keyword evidence="4 7" id="KW-0009">Actin-binding</keyword>
<comment type="subunit">
    <text evidence="6">Occurs in many kinds of cells as a complex with monomeric actin in a 1:1 ratio.</text>
</comment>
<dbReference type="EMBL" id="JARJCW010000009">
    <property type="protein sequence ID" value="KAJ7220680.1"/>
    <property type="molecule type" value="Genomic_DNA"/>
</dbReference>
<dbReference type="InterPro" id="IPR027310">
    <property type="entry name" value="Profilin_CS"/>
</dbReference>
<dbReference type="AlphaFoldDB" id="A0AAD6YKK1"/>
<dbReference type="SUPFAM" id="SSF55770">
    <property type="entry name" value="Profilin (actin-binding protein)"/>
    <property type="match status" value="1"/>
</dbReference>
<proteinExistence type="inferred from homology"/>
<evidence type="ECO:0000256" key="7">
    <source>
        <dbReference type="RuleBase" id="RU003909"/>
    </source>
</evidence>
<dbReference type="PROSITE" id="PS00414">
    <property type="entry name" value="PROFILIN"/>
    <property type="match status" value="1"/>
</dbReference>
<dbReference type="InterPro" id="IPR036140">
    <property type="entry name" value="PFN_sf"/>
</dbReference>
<dbReference type="PANTHER" id="PTHR11604">
    <property type="entry name" value="PROFILIN"/>
    <property type="match status" value="1"/>
</dbReference>
<evidence type="ECO:0000313" key="8">
    <source>
        <dbReference type="EMBL" id="KAJ7220680.1"/>
    </source>
</evidence>
<protein>
    <recommendedName>
        <fullName evidence="7">Profilin</fullName>
    </recommendedName>
</protein>
<evidence type="ECO:0000313" key="9">
    <source>
        <dbReference type="Proteomes" id="UP001219525"/>
    </source>
</evidence>
<dbReference type="Pfam" id="PF00235">
    <property type="entry name" value="Profilin"/>
    <property type="match status" value="1"/>
</dbReference>
<dbReference type="GO" id="GO:0005856">
    <property type="term" value="C:cytoskeleton"/>
    <property type="evidence" value="ECO:0007669"/>
    <property type="project" value="UniProtKB-SubCell"/>
</dbReference>
<dbReference type="GO" id="GO:0005938">
    <property type="term" value="C:cell cortex"/>
    <property type="evidence" value="ECO:0007669"/>
    <property type="project" value="TreeGrafter"/>
</dbReference>
<dbReference type="PRINTS" id="PR00392">
    <property type="entry name" value="PROFILIN"/>
</dbReference>
<keyword evidence="3" id="KW-0963">Cytoplasm</keyword>
<keyword evidence="5 6" id="KW-0206">Cytoskeleton</keyword>
<accession>A0AAD6YKK1</accession>
<dbReference type="SMART" id="SM00392">
    <property type="entry name" value="PROF"/>
    <property type="match status" value="1"/>
</dbReference>
<comment type="caution">
    <text evidence="8">The sequence shown here is derived from an EMBL/GenBank/DDBJ whole genome shotgun (WGS) entry which is preliminary data.</text>
</comment>
<comment type="function">
    <text evidence="6">Binds to actin and affects the structure of the cytoskeleton. At high concentrations, profilin prevents the polymerization of actin, whereas it enhances it at low concentrations.</text>
</comment>
<evidence type="ECO:0000256" key="4">
    <source>
        <dbReference type="ARBA" id="ARBA00023203"/>
    </source>
</evidence>
<dbReference type="CDD" id="cd00148">
    <property type="entry name" value="PROF"/>
    <property type="match status" value="1"/>
</dbReference>
<gene>
    <name evidence="8" type="ORF">GGX14DRAFT_675636</name>
</gene>
<dbReference type="InterPro" id="IPR005455">
    <property type="entry name" value="PFN_euk"/>
</dbReference>
<dbReference type="PRINTS" id="PR01640">
    <property type="entry name" value="PROFILINPLNT"/>
</dbReference>
<evidence type="ECO:0000256" key="1">
    <source>
        <dbReference type="ARBA" id="ARBA00004245"/>
    </source>
</evidence>
<name>A0AAD6YKK1_9AGAR</name>
<keyword evidence="9" id="KW-1185">Reference proteome</keyword>
<dbReference type="PANTHER" id="PTHR11604:SF0">
    <property type="entry name" value="PROFILIN"/>
    <property type="match status" value="1"/>
</dbReference>
<evidence type="ECO:0000256" key="5">
    <source>
        <dbReference type="ARBA" id="ARBA00023212"/>
    </source>
</evidence>
<dbReference type="Proteomes" id="UP001219525">
    <property type="component" value="Unassembled WGS sequence"/>
</dbReference>
<organism evidence="8 9">
    <name type="scientific">Mycena pura</name>
    <dbReference type="NCBI Taxonomy" id="153505"/>
    <lineage>
        <taxon>Eukaryota</taxon>
        <taxon>Fungi</taxon>
        <taxon>Dikarya</taxon>
        <taxon>Basidiomycota</taxon>
        <taxon>Agaricomycotina</taxon>
        <taxon>Agaricomycetes</taxon>
        <taxon>Agaricomycetidae</taxon>
        <taxon>Agaricales</taxon>
        <taxon>Marasmiineae</taxon>
        <taxon>Mycenaceae</taxon>
        <taxon>Mycena</taxon>
    </lineage>
</organism>
<evidence type="ECO:0000256" key="6">
    <source>
        <dbReference type="RuleBase" id="RU003908"/>
    </source>
</evidence>
<dbReference type="InterPro" id="IPR048278">
    <property type="entry name" value="PFN"/>
</dbReference>
<reference evidence="8" key="1">
    <citation type="submission" date="2023-03" db="EMBL/GenBank/DDBJ databases">
        <title>Massive genome expansion in bonnet fungi (Mycena s.s.) driven by repeated elements and novel gene families across ecological guilds.</title>
        <authorList>
            <consortium name="Lawrence Berkeley National Laboratory"/>
            <person name="Harder C.B."/>
            <person name="Miyauchi S."/>
            <person name="Viragh M."/>
            <person name="Kuo A."/>
            <person name="Thoen E."/>
            <person name="Andreopoulos B."/>
            <person name="Lu D."/>
            <person name="Skrede I."/>
            <person name="Drula E."/>
            <person name="Henrissat B."/>
            <person name="Morin E."/>
            <person name="Kohler A."/>
            <person name="Barry K."/>
            <person name="LaButti K."/>
            <person name="Morin E."/>
            <person name="Salamov A."/>
            <person name="Lipzen A."/>
            <person name="Mereny Z."/>
            <person name="Hegedus B."/>
            <person name="Baldrian P."/>
            <person name="Stursova M."/>
            <person name="Weitz H."/>
            <person name="Taylor A."/>
            <person name="Grigoriev I.V."/>
            <person name="Nagy L.G."/>
            <person name="Martin F."/>
            <person name="Kauserud H."/>
        </authorList>
    </citation>
    <scope>NUCLEOTIDE SEQUENCE</scope>
    <source>
        <strain evidence="8">9144</strain>
    </source>
</reference>
<comment type="subcellular location">
    <subcellularLocation>
        <location evidence="1">Cytoplasm</location>
        <location evidence="1">Cytoskeleton</location>
    </subcellularLocation>
</comment>
<dbReference type="Gene3D" id="3.30.450.30">
    <property type="entry name" value="Dynein light chain 2a, cytoplasmic"/>
    <property type="match status" value="1"/>
</dbReference>